<dbReference type="SUPFAM" id="SSF51658">
    <property type="entry name" value="Xylose isomerase-like"/>
    <property type="match status" value="1"/>
</dbReference>
<name>A0AB36RCP8_9HYPH</name>
<reference evidence="3" key="1">
    <citation type="submission" date="2017-08" db="EMBL/GenBank/DDBJ databases">
        <title>Mesorhizobium wenxinae sp. nov., a novel rhizobial species isolated from root nodules of chickpea (Cicer arietinum L.).</title>
        <authorList>
            <person name="Zhang J."/>
        </authorList>
    </citation>
    <scope>NUCLEOTIDE SEQUENCE [LARGE SCALE GENOMIC DNA]</scope>
    <source>
        <strain evidence="3">USDA 3392</strain>
    </source>
</reference>
<dbReference type="AlphaFoldDB" id="A0AB36RCP8"/>
<evidence type="ECO:0000313" key="2">
    <source>
        <dbReference type="EMBL" id="PAQ02676.1"/>
    </source>
</evidence>
<dbReference type="Proteomes" id="UP000216215">
    <property type="component" value="Unassembled WGS sequence"/>
</dbReference>
<dbReference type="PANTHER" id="PTHR12110">
    <property type="entry name" value="HYDROXYPYRUVATE ISOMERASE"/>
    <property type="match status" value="1"/>
</dbReference>
<dbReference type="InterPro" id="IPR013022">
    <property type="entry name" value="Xyl_isomerase-like_TIM-brl"/>
</dbReference>
<dbReference type="InterPro" id="IPR050312">
    <property type="entry name" value="IolE/XylAMocC-like"/>
</dbReference>
<protein>
    <submittedName>
        <fullName evidence="2">2-epi-5-epi-valiolone-7-phosphate 2-epimerase</fullName>
    </submittedName>
</protein>
<comment type="caution">
    <text evidence="2">The sequence shown here is derived from an EMBL/GenBank/DDBJ whole genome shotgun (WGS) entry which is preliminary data.</text>
</comment>
<gene>
    <name evidence="2" type="ORF">CIT25_08620</name>
</gene>
<sequence length="298" mass="32150">MTSNAPLTVSQSSYRPQIGVALWKVGDRGLTGFETAAAAHLDHVHVDLGGPNRGPDLTDIGILAAFDTTSRRFALPITALAVNRLNDLGLTAPKGSQEALEVRRSILHAIRVADRLRVPRIIIPGFRQSLVRTSRDMARTAEVLRFALGPAQAAGITLAYESGLDSERTLQILQAVGQPGICVQFDTGNPAIYGHSAASNWARLADVASPDVHLKDALSVEGDVPLGDGVAELELTFIAFAHQPTPTSFTLEGDYSDDPGPRISRDLARLKTLIRRSMLSNCLDCPDERRHVSASMYR</sequence>
<dbReference type="RefSeq" id="WP_095484141.1">
    <property type="nucleotide sequence ID" value="NZ_CP088151.1"/>
</dbReference>
<accession>A0AB36RCP8</accession>
<organism evidence="2 3">
    <name type="scientific">Mesorhizobium mediterraneum</name>
    <dbReference type="NCBI Taxonomy" id="43617"/>
    <lineage>
        <taxon>Bacteria</taxon>
        <taxon>Pseudomonadati</taxon>
        <taxon>Pseudomonadota</taxon>
        <taxon>Alphaproteobacteria</taxon>
        <taxon>Hyphomicrobiales</taxon>
        <taxon>Phyllobacteriaceae</taxon>
        <taxon>Mesorhizobium</taxon>
    </lineage>
</organism>
<evidence type="ECO:0000259" key="1">
    <source>
        <dbReference type="Pfam" id="PF01261"/>
    </source>
</evidence>
<dbReference type="InterPro" id="IPR036237">
    <property type="entry name" value="Xyl_isomerase-like_sf"/>
</dbReference>
<feature type="domain" description="Xylose isomerase-like TIM barrel" evidence="1">
    <location>
        <begin position="35"/>
        <end position="271"/>
    </location>
</feature>
<dbReference type="Gene3D" id="3.20.20.150">
    <property type="entry name" value="Divalent-metal-dependent TIM barrel enzymes"/>
    <property type="match status" value="1"/>
</dbReference>
<dbReference type="PANTHER" id="PTHR12110:SF53">
    <property type="entry name" value="BLR5974 PROTEIN"/>
    <property type="match status" value="1"/>
</dbReference>
<dbReference type="EMBL" id="NPKI01000012">
    <property type="protein sequence ID" value="PAQ02676.1"/>
    <property type="molecule type" value="Genomic_DNA"/>
</dbReference>
<evidence type="ECO:0000313" key="3">
    <source>
        <dbReference type="Proteomes" id="UP000216215"/>
    </source>
</evidence>
<proteinExistence type="predicted"/>
<dbReference type="Pfam" id="PF01261">
    <property type="entry name" value="AP_endonuc_2"/>
    <property type="match status" value="1"/>
</dbReference>
<keyword evidence="3" id="KW-1185">Reference proteome</keyword>